<dbReference type="InterPro" id="IPR001647">
    <property type="entry name" value="HTH_TetR"/>
</dbReference>
<dbReference type="AlphaFoldDB" id="A0A2T5FXS6"/>
<dbReference type="Gene3D" id="1.10.357.10">
    <property type="entry name" value="Tetracycline Repressor, domain 2"/>
    <property type="match status" value="1"/>
</dbReference>
<dbReference type="PRINTS" id="PR00455">
    <property type="entry name" value="HTHTETR"/>
</dbReference>
<name>A0A2T5FXS6_9SPHN</name>
<dbReference type="InterPro" id="IPR039536">
    <property type="entry name" value="TetR_C_Proteobacteria"/>
</dbReference>
<dbReference type="PROSITE" id="PS50977">
    <property type="entry name" value="HTH_TETR_2"/>
    <property type="match status" value="1"/>
</dbReference>
<dbReference type="InterPro" id="IPR009057">
    <property type="entry name" value="Homeodomain-like_sf"/>
</dbReference>
<proteinExistence type="predicted"/>
<dbReference type="InterPro" id="IPR036271">
    <property type="entry name" value="Tet_transcr_reg_TetR-rel_C_sf"/>
</dbReference>
<keyword evidence="1 2" id="KW-0238">DNA-binding</keyword>
<evidence type="ECO:0000259" key="3">
    <source>
        <dbReference type="PROSITE" id="PS50977"/>
    </source>
</evidence>
<organism evidence="4 5">
    <name type="scientific">Sphingomonas oleivorans</name>
    <dbReference type="NCBI Taxonomy" id="1735121"/>
    <lineage>
        <taxon>Bacteria</taxon>
        <taxon>Pseudomonadati</taxon>
        <taxon>Pseudomonadota</taxon>
        <taxon>Alphaproteobacteria</taxon>
        <taxon>Sphingomonadales</taxon>
        <taxon>Sphingomonadaceae</taxon>
        <taxon>Sphingomonas</taxon>
    </lineage>
</organism>
<evidence type="ECO:0000313" key="4">
    <source>
        <dbReference type="EMBL" id="PTQ10929.1"/>
    </source>
</evidence>
<feature type="domain" description="HTH tetR-type" evidence="3">
    <location>
        <begin position="30"/>
        <end position="90"/>
    </location>
</feature>
<dbReference type="Gene3D" id="1.10.10.60">
    <property type="entry name" value="Homeodomain-like"/>
    <property type="match status" value="1"/>
</dbReference>
<evidence type="ECO:0000256" key="1">
    <source>
        <dbReference type="ARBA" id="ARBA00023125"/>
    </source>
</evidence>
<dbReference type="SUPFAM" id="SSF48498">
    <property type="entry name" value="Tetracyclin repressor-like, C-terminal domain"/>
    <property type="match status" value="1"/>
</dbReference>
<dbReference type="EMBL" id="NWBU01000009">
    <property type="protein sequence ID" value="PTQ10929.1"/>
    <property type="molecule type" value="Genomic_DNA"/>
</dbReference>
<evidence type="ECO:0000313" key="5">
    <source>
        <dbReference type="Proteomes" id="UP000244162"/>
    </source>
</evidence>
<evidence type="ECO:0000256" key="2">
    <source>
        <dbReference type="PROSITE-ProRule" id="PRU00335"/>
    </source>
</evidence>
<gene>
    <name evidence="4" type="ORF">CLG96_11150</name>
</gene>
<dbReference type="PANTHER" id="PTHR30055:SF146">
    <property type="entry name" value="HTH-TYPE TRANSCRIPTIONAL DUAL REGULATOR CECR"/>
    <property type="match status" value="1"/>
</dbReference>
<dbReference type="InterPro" id="IPR050109">
    <property type="entry name" value="HTH-type_TetR-like_transc_reg"/>
</dbReference>
<accession>A0A2T5FXS6</accession>
<keyword evidence="5" id="KW-1185">Reference proteome</keyword>
<comment type="caution">
    <text evidence="4">The sequence shown here is derived from an EMBL/GenBank/DDBJ whole genome shotgun (WGS) entry which is preliminary data.</text>
</comment>
<dbReference type="GO" id="GO:0000976">
    <property type="term" value="F:transcription cis-regulatory region binding"/>
    <property type="evidence" value="ECO:0007669"/>
    <property type="project" value="TreeGrafter"/>
</dbReference>
<reference evidence="4 5" key="1">
    <citation type="submission" date="2017-09" db="EMBL/GenBank/DDBJ databases">
        <title>Sphingomonas panjinensis sp.nov., isolated from oil-contaminated soil.</title>
        <authorList>
            <person name="Wang L."/>
            <person name="Chen L."/>
        </authorList>
    </citation>
    <scope>NUCLEOTIDE SEQUENCE [LARGE SCALE GENOMIC DNA]</scope>
    <source>
        <strain evidence="4 5">FW-11</strain>
    </source>
</reference>
<dbReference type="SUPFAM" id="SSF46689">
    <property type="entry name" value="Homeodomain-like"/>
    <property type="match status" value="1"/>
</dbReference>
<dbReference type="PANTHER" id="PTHR30055">
    <property type="entry name" value="HTH-TYPE TRANSCRIPTIONAL REGULATOR RUTR"/>
    <property type="match status" value="1"/>
</dbReference>
<feature type="DNA-binding region" description="H-T-H motif" evidence="2">
    <location>
        <begin position="53"/>
        <end position="72"/>
    </location>
</feature>
<protein>
    <submittedName>
        <fullName evidence="4">TetR family transcriptional regulator</fullName>
    </submittedName>
</protein>
<dbReference type="Pfam" id="PF00440">
    <property type="entry name" value="TetR_N"/>
    <property type="match status" value="1"/>
</dbReference>
<dbReference type="OrthoDB" id="9816431at2"/>
<dbReference type="GO" id="GO:0003700">
    <property type="term" value="F:DNA-binding transcription factor activity"/>
    <property type="evidence" value="ECO:0007669"/>
    <property type="project" value="TreeGrafter"/>
</dbReference>
<dbReference type="Proteomes" id="UP000244162">
    <property type="component" value="Unassembled WGS sequence"/>
</dbReference>
<sequence>MYATLRVKQDLGSRVETALDVEDGKTDRREQRRRAMIEAARKLFLERGFDAVNVSDVVRRSGGSLSTLYDLFENKQGLLAAVALEHHSTGTERIDAIIAQGEDPPATLAAIAQAIHEECMHPGKVGMMRVVMAESLRSPDFAQRLFETLHVPLVERLARLFAGWAEAGLADISDARLAANLFLGLLLYGHQMRAFVGERHDPDPALYEAAIRDSVRLFAAGYNVRARPA</sequence>
<dbReference type="Pfam" id="PF14246">
    <property type="entry name" value="TetR_C_7"/>
    <property type="match status" value="1"/>
</dbReference>